<evidence type="ECO:0000313" key="3">
    <source>
        <dbReference type="Proteomes" id="UP001050691"/>
    </source>
</evidence>
<dbReference type="Proteomes" id="UP001050691">
    <property type="component" value="Unassembled WGS sequence"/>
</dbReference>
<organism evidence="2 3">
    <name type="scientific">Clathrus columnatus</name>
    <dbReference type="NCBI Taxonomy" id="1419009"/>
    <lineage>
        <taxon>Eukaryota</taxon>
        <taxon>Fungi</taxon>
        <taxon>Dikarya</taxon>
        <taxon>Basidiomycota</taxon>
        <taxon>Agaricomycotina</taxon>
        <taxon>Agaricomycetes</taxon>
        <taxon>Phallomycetidae</taxon>
        <taxon>Phallales</taxon>
        <taxon>Clathraceae</taxon>
        <taxon>Clathrus</taxon>
    </lineage>
</organism>
<sequence length="118" mass="12809">MSSSPTGNEPSKKVGQFHSWKGSIIEKIGRVVGSQSWMEEGKREREAGETEYEAGRAKGYAEGIANQVAGKVGSVAGTITGDLERRESGRSQQSIGKELEEQNKPPTVDASNFHQYSH</sequence>
<accession>A0AAV5AR50</accession>
<keyword evidence="3" id="KW-1185">Reference proteome</keyword>
<dbReference type="PANTHER" id="PTHR40460:SF1">
    <property type="entry name" value="CSBD-LIKE DOMAIN-CONTAINING PROTEIN"/>
    <property type="match status" value="1"/>
</dbReference>
<evidence type="ECO:0000313" key="2">
    <source>
        <dbReference type="EMBL" id="GJJ15356.1"/>
    </source>
</evidence>
<evidence type="ECO:0008006" key="4">
    <source>
        <dbReference type="Google" id="ProtNLM"/>
    </source>
</evidence>
<feature type="region of interest" description="Disordered" evidence="1">
    <location>
        <begin position="79"/>
        <end position="118"/>
    </location>
</feature>
<gene>
    <name evidence="2" type="ORF">Clacol_009632</name>
</gene>
<feature type="compositionally biased region" description="Polar residues" evidence="1">
    <location>
        <begin position="109"/>
        <end position="118"/>
    </location>
</feature>
<comment type="caution">
    <text evidence="2">The sequence shown here is derived from an EMBL/GenBank/DDBJ whole genome shotgun (WGS) entry which is preliminary data.</text>
</comment>
<dbReference type="PANTHER" id="PTHR40460">
    <property type="entry name" value="CHROMOSOME 1, WHOLE GENOME SHOTGUN SEQUENCE"/>
    <property type="match status" value="1"/>
</dbReference>
<dbReference type="AlphaFoldDB" id="A0AAV5AR50"/>
<protein>
    <recommendedName>
        <fullName evidence="4">CsbD-like domain-containing protein</fullName>
    </recommendedName>
</protein>
<reference evidence="2" key="1">
    <citation type="submission" date="2021-10" db="EMBL/GenBank/DDBJ databases">
        <title>De novo Genome Assembly of Clathrus columnatus (Basidiomycota, Fungi) Using Illumina and Nanopore Sequence Data.</title>
        <authorList>
            <person name="Ogiso-Tanaka E."/>
            <person name="Itagaki H."/>
            <person name="Hosoya T."/>
            <person name="Hosaka K."/>
        </authorList>
    </citation>
    <scope>NUCLEOTIDE SEQUENCE</scope>
    <source>
        <strain evidence="2">MO-923</strain>
    </source>
</reference>
<proteinExistence type="predicted"/>
<dbReference type="EMBL" id="BPWL01000011">
    <property type="protein sequence ID" value="GJJ15356.1"/>
    <property type="molecule type" value="Genomic_DNA"/>
</dbReference>
<name>A0AAV5AR50_9AGAM</name>
<evidence type="ECO:0000256" key="1">
    <source>
        <dbReference type="SAM" id="MobiDB-lite"/>
    </source>
</evidence>